<dbReference type="EMBL" id="OCSU01000002">
    <property type="protein sequence ID" value="SOE82379.1"/>
    <property type="molecule type" value="Genomic_DNA"/>
</dbReference>
<accession>A0A7Z7IAL0</accession>
<evidence type="ECO:0000313" key="1">
    <source>
        <dbReference type="EMBL" id="SOE82379.1"/>
    </source>
</evidence>
<reference evidence="1 2" key="1">
    <citation type="submission" date="2017-09" db="EMBL/GenBank/DDBJ databases">
        <authorList>
            <person name="Varghese N."/>
            <person name="Submissions S."/>
        </authorList>
    </citation>
    <scope>NUCLEOTIDE SEQUENCE [LARGE SCALE GENOMIC DNA]</scope>
    <source>
        <strain evidence="1 2">OK806</strain>
    </source>
</reference>
<gene>
    <name evidence="1" type="ORF">SAMN05446927_5704</name>
</gene>
<dbReference type="Proteomes" id="UP000219522">
    <property type="component" value="Unassembled WGS sequence"/>
</dbReference>
<comment type="caution">
    <text evidence="1">The sequence shown here is derived from an EMBL/GenBank/DDBJ whole genome shotgun (WGS) entry which is preliminary data.</text>
</comment>
<organism evidence="1 2">
    <name type="scientific">Caballeronia arationis</name>
    <dbReference type="NCBI Taxonomy" id="1777142"/>
    <lineage>
        <taxon>Bacteria</taxon>
        <taxon>Pseudomonadati</taxon>
        <taxon>Pseudomonadota</taxon>
        <taxon>Betaproteobacteria</taxon>
        <taxon>Burkholderiales</taxon>
        <taxon>Burkholderiaceae</taxon>
        <taxon>Caballeronia</taxon>
    </lineage>
</organism>
<protein>
    <submittedName>
        <fullName evidence="1">Uncharacterized protein</fullName>
    </submittedName>
</protein>
<dbReference type="AlphaFoldDB" id="A0A7Z7IAL0"/>
<evidence type="ECO:0000313" key="2">
    <source>
        <dbReference type="Proteomes" id="UP000219522"/>
    </source>
</evidence>
<proteinExistence type="predicted"/>
<sequence length="149" mass="16866">MDGGGTTVFSLQNCFSRPVRDTDPWEIRIPRAKKSPRDAFNGARVSRYDYRDALYHCVKRHMRLPTVEELSAMFVYANRDSSTPTASKYAIVAPKNDARHPGGLYGWGGSSKYWSRTFAGNRKHKVVDLSDGRVSIDHDPQRAYVSCVH</sequence>
<name>A0A7Z7IAL0_9BURK</name>
<keyword evidence="2" id="KW-1185">Reference proteome</keyword>